<accession>A0A238J5H3</accession>
<feature type="region of interest" description="Disordered" evidence="1">
    <location>
        <begin position="17"/>
        <end position="41"/>
    </location>
</feature>
<organism evidence="3 4">
    <name type="scientific">Boseongicola aestuarii</name>
    <dbReference type="NCBI Taxonomy" id="1470561"/>
    <lineage>
        <taxon>Bacteria</taxon>
        <taxon>Pseudomonadati</taxon>
        <taxon>Pseudomonadota</taxon>
        <taxon>Alphaproteobacteria</taxon>
        <taxon>Rhodobacterales</taxon>
        <taxon>Paracoccaceae</taxon>
        <taxon>Boseongicola</taxon>
    </lineage>
</organism>
<evidence type="ECO:0000313" key="3">
    <source>
        <dbReference type="EMBL" id="SMX25906.1"/>
    </source>
</evidence>
<proteinExistence type="predicted"/>
<evidence type="ECO:0000313" key="2">
    <source>
        <dbReference type="EMBL" id="SMX25754.1"/>
    </source>
</evidence>
<dbReference type="RefSeq" id="WP_093975929.1">
    <property type="nucleotide sequence ID" value="NZ_FXXQ01000026.1"/>
</dbReference>
<evidence type="ECO:0000313" key="4">
    <source>
        <dbReference type="Proteomes" id="UP000201838"/>
    </source>
</evidence>
<dbReference type="Proteomes" id="UP000201838">
    <property type="component" value="Unassembled WGS sequence"/>
</dbReference>
<reference evidence="4" key="1">
    <citation type="submission" date="2017-05" db="EMBL/GenBank/DDBJ databases">
        <authorList>
            <person name="Rodrigo-Torres L."/>
            <person name="Arahal R. D."/>
            <person name="Lucena T."/>
        </authorList>
    </citation>
    <scope>NUCLEOTIDE SEQUENCE [LARGE SCALE GENOMIC DNA]</scope>
    <source>
        <strain evidence="4">CECT 8489</strain>
    </source>
</reference>
<reference evidence="3 4" key="2">
    <citation type="submission" date="2017-05" db="EMBL/GenBank/DDBJ databases">
        <authorList>
            <person name="Song R."/>
            <person name="Chenine A.L."/>
            <person name="Ruprecht R.M."/>
        </authorList>
    </citation>
    <scope>NUCLEOTIDE SEQUENCE [LARGE SCALE GENOMIC DNA]</scope>
    <source>
        <strain evidence="3 4">CECT 8489</strain>
    </source>
</reference>
<dbReference type="EMBL" id="FXXQ01000026">
    <property type="protein sequence ID" value="SMX25754.1"/>
    <property type="molecule type" value="Genomic_DNA"/>
</dbReference>
<dbReference type="AlphaFoldDB" id="A0A238J5H3"/>
<name>A0A238J5H3_9RHOB</name>
<keyword evidence="4" id="KW-1185">Reference proteome</keyword>
<feature type="compositionally biased region" description="Basic and acidic residues" evidence="1">
    <location>
        <begin position="19"/>
        <end position="41"/>
    </location>
</feature>
<gene>
    <name evidence="2" type="ORF">BOA8489_03898</name>
    <name evidence="3" type="ORF">BOA8489_04051</name>
</gene>
<dbReference type="EMBL" id="FXXQ01000052">
    <property type="protein sequence ID" value="SMX25906.1"/>
    <property type="molecule type" value="Genomic_DNA"/>
</dbReference>
<sequence length="60" mass="6688">MDTSKVTEYAHALYRAHGNKAEAEAAQRAKKHEDAGDADEAKQWRAVQLAIRELRGAHES</sequence>
<evidence type="ECO:0000256" key="1">
    <source>
        <dbReference type="SAM" id="MobiDB-lite"/>
    </source>
</evidence>
<protein>
    <submittedName>
        <fullName evidence="3">Uncharacterized protein</fullName>
    </submittedName>
</protein>